<gene>
    <name evidence="2" type="ORF">GCM10010145_69800</name>
</gene>
<dbReference type="InterPro" id="IPR054722">
    <property type="entry name" value="PolX-like_BBD"/>
</dbReference>
<evidence type="ECO:0000259" key="1">
    <source>
        <dbReference type="Pfam" id="PF22936"/>
    </source>
</evidence>
<dbReference type="AlphaFoldDB" id="A0A918F191"/>
<proteinExistence type="predicted"/>
<accession>A0A918F191</accession>
<reference evidence="2" key="2">
    <citation type="submission" date="2020-09" db="EMBL/GenBank/DDBJ databases">
        <authorList>
            <person name="Sun Q."/>
            <person name="Ohkuma M."/>
        </authorList>
    </citation>
    <scope>NUCLEOTIDE SEQUENCE</scope>
    <source>
        <strain evidence="2">JCM 3131</strain>
    </source>
</reference>
<evidence type="ECO:0000313" key="3">
    <source>
        <dbReference type="Proteomes" id="UP000620156"/>
    </source>
</evidence>
<dbReference type="Pfam" id="PF22936">
    <property type="entry name" value="Pol_BBD"/>
    <property type="match status" value="1"/>
</dbReference>
<reference evidence="2" key="1">
    <citation type="journal article" date="2014" name="Int. J. Syst. Evol. Microbiol.">
        <title>Complete genome sequence of Corynebacterium casei LMG S-19264T (=DSM 44701T), isolated from a smear-ripened cheese.</title>
        <authorList>
            <consortium name="US DOE Joint Genome Institute (JGI-PGF)"/>
            <person name="Walter F."/>
            <person name="Albersmeier A."/>
            <person name="Kalinowski J."/>
            <person name="Ruckert C."/>
        </authorList>
    </citation>
    <scope>NUCLEOTIDE SEQUENCE</scope>
    <source>
        <strain evidence="2">JCM 3131</strain>
    </source>
</reference>
<name>A0A918F191_9ACTN</name>
<sequence>MHVSSLETEWVIDTAAPYHATPCKDYFSTYKTGDFGTVMMENLSFSKIAGIGDVRIKTSVGCTMVLKDV</sequence>
<keyword evidence="3" id="KW-1185">Reference proteome</keyword>
<dbReference type="Proteomes" id="UP000620156">
    <property type="component" value="Unassembled WGS sequence"/>
</dbReference>
<protein>
    <recommendedName>
        <fullName evidence="1">Retrovirus-related Pol polyprotein from transposon TNT 1-94-like beta-barrel domain-containing protein</fullName>
    </recommendedName>
</protein>
<dbReference type="EMBL" id="BMQK01000079">
    <property type="protein sequence ID" value="GGQ91498.1"/>
    <property type="molecule type" value="Genomic_DNA"/>
</dbReference>
<comment type="caution">
    <text evidence="2">The sequence shown here is derived from an EMBL/GenBank/DDBJ whole genome shotgun (WGS) entry which is preliminary data.</text>
</comment>
<organism evidence="2 3">
    <name type="scientific">Streptomyces ruber</name>
    <dbReference type="NCBI Taxonomy" id="83378"/>
    <lineage>
        <taxon>Bacteria</taxon>
        <taxon>Bacillati</taxon>
        <taxon>Actinomycetota</taxon>
        <taxon>Actinomycetes</taxon>
        <taxon>Kitasatosporales</taxon>
        <taxon>Streptomycetaceae</taxon>
        <taxon>Streptomyces</taxon>
    </lineage>
</organism>
<feature type="domain" description="Retrovirus-related Pol polyprotein from transposon TNT 1-94-like beta-barrel" evidence="1">
    <location>
        <begin position="10"/>
        <end position="69"/>
    </location>
</feature>
<evidence type="ECO:0000313" key="2">
    <source>
        <dbReference type="EMBL" id="GGQ91498.1"/>
    </source>
</evidence>